<sequence>MTVLVATRPTVRERSISSFEFWPGWIFYTPVVLFWILLGLRHRSLTLPTAANPRVETGGLCGERKSTVLDQAGPEAAAWIAPYVVFRTGSDDLARARSALDGKSLRLPLVVKPDIGCNGTGVRLVETNEALAESLAAFPRDTALVLQELVPFDGEAGIFYIRPPGALTGHISSLTLKQAPILLGDGQSSIRELIMADERSGQIPEIYMPRLNGRLDDVLAAGERFRLVFAGNHCKGSIFSDGSRDITRALTTRVDAIMRDIPDFHFGRLDVRFESQAALRAGEGFRIIEVNGVGSEATHIWDRATRLRTAYLDQFRHYNMAFEIGAEMRRRGAKPSSIRELFSYWRLQRRLMSSYPLND</sequence>
<keyword evidence="2" id="KW-1133">Transmembrane helix</keyword>
<dbReference type="Proteomes" id="UP000500767">
    <property type="component" value="Chromosome"/>
</dbReference>
<dbReference type="GO" id="GO:0005524">
    <property type="term" value="F:ATP binding"/>
    <property type="evidence" value="ECO:0007669"/>
    <property type="project" value="UniProtKB-UniRule"/>
</dbReference>
<dbReference type="KEGG" id="lck:HN018_10740"/>
<dbReference type="GO" id="GO:0046872">
    <property type="term" value="F:metal ion binding"/>
    <property type="evidence" value="ECO:0007669"/>
    <property type="project" value="InterPro"/>
</dbReference>
<feature type="transmembrane region" description="Helical" evidence="2">
    <location>
        <begin position="22"/>
        <end position="40"/>
    </location>
</feature>
<name>A0A6M8HQ39_9PROT</name>
<dbReference type="EMBL" id="CP053708">
    <property type="protein sequence ID" value="QKE90448.1"/>
    <property type="molecule type" value="Genomic_DNA"/>
</dbReference>
<evidence type="ECO:0000313" key="4">
    <source>
        <dbReference type="EMBL" id="QKE90448.1"/>
    </source>
</evidence>
<dbReference type="SUPFAM" id="SSF56059">
    <property type="entry name" value="Glutathione synthetase ATP-binding domain-like"/>
    <property type="match status" value="1"/>
</dbReference>
<evidence type="ECO:0000313" key="5">
    <source>
        <dbReference type="Proteomes" id="UP000500767"/>
    </source>
</evidence>
<evidence type="ECO:0000256" key="1">
    <source>
        <dbReference type="PROSITE-ProRule" id="PRU00409"/>
    </source>
</evidence>
<feature type="domain" description="ATP-grasp" evidence="3">
    <location>
        <begin position="70"/>
        <end position="323"/>
    </location>
</feature>
<accession>A0A6M8HQ39</accession>
<gene>
    <name evidence="4" type="ORF">HN018_10740</name>
</gene>
<keyword evidence="2" id="KW-0472">Membrane</keyword>
<dbReference type="RefSeq" id="WP_171835397.1">
    <property type="nucleotide sequence ID" value="NZ_CP053708.1"/>
</dbReference>
<keyword evidence="5" id="KW-1185">Reference proteome</keyword>
<keyword evidence="1" id="KW-0547">Nucleotide-binding</keyword>
<evidence type="ECO:0000256" key="2">
    <source>
        <dbReference type="SAM" id="Phobius"/>
    </source>
</evidence>
<keyword evidence="1" id="KW-0067">ATP-binding</keyword>
<protein>
    <submittedName>
        <fullName evidence="4">ATP-grasp domain-containing protein</fullName>
    </submittedName>
</protein>
<evidence type="ECO:0000259" key="3">
    <source>
        <dbReference type="PROSITE" id="PS50975"/>
    </source>
</evidence>
<reference evidence="4 5" key="1">
    <citation type="journal article" date="2014" name="World J. Microbiol. Biotechnol.">
        <title>Biodiversity and physiological characteristics of Antarctic and Arctic lichens-associated bacteria.</title>
        <authorList>
            <person name="Lee Y.M."/>
            <person name="Kim E.H."/>
            <person name="Lee H.K."/>
            <person name="Hong S.G."/>
        </authorList>
    </citation>
    <scope>NUCLEOTIDE SEQUENCE [LARGE SCALE GENOMIC DNA]</scope>
    <source>
        <strain evidence="4 5">PAMC 26569</strain>
    </source>
</reference>
<dbReference type="InterPro" id="IPR011761">
    <property type="entry name" value="ATP-grasp"/>
</dbReference>
<keyword evidence="2" id="KW-0812">Transmembrane</keyword>
<dbReference type="AlphaFoldDB" id="A0A6M8HQ39"/>
<proteinExistence type="predicted"/>
<dbReference type="PROSITE" id="PS50975">
    <property type="entry name" value="ATP_GRASP"/>
    <property type="match status" value="1"/>
</dbReference>
<organism evidence="4 5">
    <name type="scientific">Lichenicola cladoniae</name>
    <dbReference type="NCBI Taxonomy" id="1484109"/>
    <lineage>
        <taxon>Bacteria</taxon>
        <taxon>Pseudomonadati</taxon>
        <taxon>Pseudomonadota</taxon>
        <taxon>Alphaproteobacteria</taxon>
        <taxon>Acetobacterales</taxon>
        <taxon>Acetobacteraceae</taxon>
        <taxon>Lichenicola</taxon>
    </lineage>
</organism>